<evidence type="ECO:0000256" key="2">
    <source>
        <dbReference type="ARBA" id="ARBA00012438"/>
    </source>
</evidence>
<evidence type="ECO:0000256" key="8">
    <source>
        <dbReference type="ARBA" id="ARBA00023012"/>
    </source>
</evidence>
<name>A0A2S9JHJ0_9HYPH</name>
<feature type="transmembrane region" description="Helical" evidence="9">
    <location>
        <begin position="250"/>
        <end position="274"/>
    </location>
</feature>
<dbReference type="InterPro" id="IPR004358">
    <property type="entry name" value="Sig_transdc_His_kin-like_C"/>
</dbReference>
<evidence type="ECO:0000256" key="9">
    <source>
        <dbReference type="SAM" id="Phobius"/>
    </source>
</evidence>
<dbReference type="OrthoDB" id="9795133at2"/>
<evidence type="ECO:0000256" key="4">
    <source>
        <dbReference type="ARBA" id="ARBA00022679"/>
    </source>
</evidence>
<evidence type="ECO:0000256" key="1">
    <source>
        <dbReference type="ARBA" id="ARBA00000085"/>
    </source>
</evidence>
<dbReference type="CDD" id="cd00082">
    <property type="entry name" value="HisKA"/>
    <property type="match status" value="1"/>
</dbReference>
<keyword evidence="6" id="KW-0418">Kinase</keyword>
<dbReference type="EC" id="2.7.13.3" evidence="2"/>
<keyword evidence="9" id="KW-1133">Transmembrane helix</keyword>
<comment type="caution">
    <text evidence="11">The sequence shown here is derived from an EMBL/GenBank/DDBJ whole genome shotgun (WGS) entry which is preliminary data.</text>
</comment>
<evidence type="ECO:0000256" key="3">
    <source>
        <dbReference type="ARBA" id="ARBA00022553"/>
    </source>
</evidence>
<dbReference type="EMBL" id="PVBT01000004">
    <property type="protein sequence ID" value="PRD52439.1"/>
    <property type="molecule type" value="Genomic_DNA"/>
</dbReference>
<dbReference type="AlphaFoldDB" id="A0A2S9JHJ0"/>
<evidence type="ECO:0000313" key="12">
    <source>
        <dbReference type="Proteomes" id="UP000238563"/>
    </source>
</evidence>
<dbReference type="Proteomes" id="UP000238563">
    <property type="component" value="Unassembled WGS sequence"/>
</dbReference>
<dbReference type="InterPro" id="IPR003661">
    <property type="entry name" value="HisK_dim/P_dom"/>
</dbReference>
<keyword evidence="4" id="KW-0808">Transferase</keyword>
<dbReference type="SMART" id="SM00387">
    <property type="entry name" value="HATPase_c"/>
    <property type="match status" value="1"/>
</dbReference>
<keyword evidence="8" id="KW-0902">Two-component regulatory system</keyword>
<dbReference type="InterPro" id="IPR005467">
    <property type="entry name" value="His_kinase_dom"/>
</dbReference>
<dbReference type="GO" id="GO:0005524">
    <property type="term" value="F:ATP binding"/>
    <property type="evidence" value="ECO:0007669"/>
    <property type="project" value="UniProtKB-KW"/>
</dbReference>
<dbReference type="RefSeq" id="WP_105734948.1">
    <property type="nucleotide sequence ID" value="NZ_PVBT01000004.1"/>
</dbReference>
<feature type="domain" description="Histidine kinase" evidence="10">
    <location>
        <begin position="318"/>
        <end position="531"/>
    </location>
</feature>
<sequence>MQKDLKPSLVFAVSIWCIALLVYVCISAVMIFRDKSDMFAAKAAEITTSLDRRIAQNFAFVKSLEVFSTISGVESMKVFGSLVQHIMDACPRIHLIHLYELPKGDGLSHAALVASFPSATDVAAIPAVLPTVINQPRGMIRGFADPRFPGRYFTTTHIENGNAHYAIIMLLDVAEMIKPILQSGAPEVEWIIGSVPAILLNDEQDSFFSPWLRLERTIVPGLHKTASEDVTNFPEGTVFRISETVDLSELFNPLGLAAYCSLSAAAVAAAYYSLHQRRLSQRLRQSEEEALGRAARLEKENRLEHAARVNAIGELAAGIIHELAQPLTSLLSQSQASLKTLEENQTHVDFLKRAMDANVRDAKRAGRILGKIRDYIVNTVAVPEITTLNSAILEIVDILNLEIKQRNVSLVLCLAEPSPVANINRIELEQVIHNLVRNSIEALGTLEQPQKRITIQTIADHTANIIQVSDNGPGLSQDTLAQLFQPFFTTKNSGMGLGLSLSQRIVQRVGGLLTASNKDGAVFTITLPKVEPVPATEPHRMVLAVDAARDRQLEHAINHFTASKRFAG</sequence>
<dbReference type="PRINTS" id="PR00344">
    <property type="entry name" value="BCTRLSENSOR"/>
</dbReference>
<dbReference type="Gene3D" id="1.10.287.130">
    <property type="match status" value="1"/>
</dbReference>
<evidence type="ECO:0000256" key="5">
    <source>
        <dbReference type="ARBA" id="ARBA00022741"/>
    </source>
</evidence>
<gene>
    <name evidence="11" type="ORF">C5750_16270</name>
</gene>
<dbReference type="PANTHER" id="PTHR43065:SF46">
    <property type="entry name" value="C4-DICARBOXYLATE TRANSPORT SENSOR PROTEIN DCTB"/>
    <property type="match status" value="1"/>
</dbReference>
<keyword evidence="12" id="KW-1185">Reference proteome</keyword>
<dbReference type="InterPro" id="IPR003594">
    <property type="entry name" value="HATPase_dom"/>
</dbReference>
<dbReference type="GO" id="GO:0000155">
    <property type="term" value="F:phosphorelay sensor kinase activity"/>
    <property type="evidence" value="ECO:0007669"/>
    <property type="project" value="InterPro"/>
</dbReference>
<dbReference type="InterPro" id="IPR036097">
    <property type="entry name" value="HisK_dim/P_sf"/>
</dbReference>
<evidence type="ECO:0000256" key="6">
    <source>
        <dbReference type="ARBA" id="ARBA00022777"/>
    </source>
</evidence>
<dbReference type="InterPro" id="IPR036890">
    <property type="entry name" value="HATPase_C_sf"/>
</dbReference>
<organism evidence="11 12">
    <name type="scientific">Phyllobacterium myrsinacearum</name>
    <dbReference type="NCBI Taxonomy" id="28101"/>
    <lineage>
        <taxon>Bacteria</taxon>
        <taxon>Pseudomonadati</taxon>
        <taxon>Pseudomonadota</taxon>
        <taxon>Alphaproteobacteria</taxon>
        <taxon>Hyphomicrobiales</taxon>
        <taxon>Phyllobacteriaceae</taxon>
        <taxon>Phyllobacterium</taxon>
    </lineage>
</organism>
<feature type="transmembrane region" description="Helical" evidence="9">
    <location>
        <begin position="9"/>
        <end position="32"/>
    </location>
</feature>
<evidence type="ECO:0000256" key="7">
    <source>
        <dbReference type="ARBA" id="ARBA00022840"/>
    </source>
</evidence>
<proteinExistence type="predicted"/>
<dbReference type="PANTHER" id="PTHR43065">
    <property type="entry name" value="SENSOR HISTIDINE KINASE"/>
    <property type="match status" value="1"/>
</dbReference>
<reference evidence="11 12" key="1">
    <citation type="submission" date="2018-02" db="EMBL/GenBank/DDBJ databases">
        <title>The draft genome of Phyllobacterium myrsinacearum DSM5892.</title>
        <authorList>
            <person name="Li L."/>
            <person name="Liu L."/>
            <person name="Zhang X."/>
            <person name="Wang T."/>
        </authorList>
    </citation>
    <scope>NUCLEOTIDE SEQUENCE [LARGE SCALE GENOMIC DNA]</scope>
    <source>
        <strain evidence="11 12">DSM 5892</strain>
    </source>
</reference>
<evidence type="ECO:0000259" key="10">
    <source>
        <dbReference type="PROSITE" id="PS50109"/>
    </source>
</evidence>
<keyword evidence="9" id="KW-0812">Transmembrane</keyword>
<keyword evidence="9" id="KW-0472">Membrane</keyword>
<evidence type="ECO:0000313" key="11">
    <source>
        <dbReference type="EMBL" id="PRD52439.1"/>
    </source>
</evidence>
<dbReference type="SUPFAM" id="SSF55874">
    <property type="entry name" value="ATPase domain of HSP90 chaperone/DNA topoisomerase II/histidine kinase"/>
    <property type="match status" value="1"/>
</dbReference>
<keyword evidence="7" id="KW-0067">ATP-binding</keyword>
<dbReference type="SUPFAM" id="SSF47384">
    <property type="entry name" value="Homodimeric domain of signal transducing histidine kinase"/>
    <property type="match status" value="1"/>
</dbReference>
<protein>
    <recommendedName>
        <fullName evidence="2">histidine kinase</fullName>
        <ecNumber evidence="2">2.7.13.3</ecNumber>
    </recommendedName>
</protein>
<dbReference type="Pfam" id="PF02518">
    <property type="entry name" value="HATPase_c"/>
    <property type="match status" value="1"/>
</dbReference>
<comment type="catalytic activity">
    <reaction evidence="1">
        <text>ATP + protein L-histidine = ADP + protein N-phospho-L-histidine.</text>
        <dbReference type="EC" id="2.7.13.3"/>
    </reaction>
</comment>
<keyword evidence="5" id="KW-0547">Nucleotide-binding</keyword>
<accession>A0A2S9JHJ0</accession>
<keyword evidence="3" id="KW-0597">Phosphoprotein</keyword>
<dbReference type="PROSITE" id="PS50109">
    <property type="entry name" value="HIS_KIN"/>
    <property type="match status" value="1"/>
</dbReference>
<dbReference type="Gene3D" id="3.30.565.10">
    <property type="entry name" value="Histidine kinase-like ATPase, C-terminal domain"/>
    <property type="match status" value="1"/>
</dbReference>